<organism evidence="1 2">
    <name type="scientific">Halobacterium jilantaiense</name>
    <dbReference type="NCBI Taxonomy" id="355548"/>
    <lineage>
        <taxon>Archaea</taxon>
        <taxon>Methanobacteriati</taxon>
        <taxon>Methanobacteriota</taxon>
        <taxon>Stenosarchaea group</taxon>
        <taxon>Halobacteria</taxon>
        <taxon>Halobacteriales</taxon>
        <taxon>Halobacteriaceae</taxon>
        <taxon>Halobacterium</taxon>
    </lineage>
</organism>
<sequence length="140" mass="14980">MSNGQADLAEIAESADAALGIAQRALESEIADVHSQIDALHERTEFLQAVQKASNLKPEERAVVCIQTLYNEASNCGPQLAEMEVRGTITALGESVKRHHIYPVFDTTDDLAEAPDSNVDGSVLSVVREDGAARTTRGSC</sequence>
<dbReference type="RefSeq" id="WP_089667196.1">
    <property type="nucleotide sequence ID" value="NZ_FOJA01000001.1"/>
</dbReference>
<evidence type="ECO:0000313" key="1">
    <source>
        <dbReference type="EMBL" id="SEV88191.1"/>
    </source>
</evidence>
<gene>
    <name evidence="1" type="ORF">SAMN04487945_0102</name>
</gene>
<keyword evidence="2" id="KW-1185">Reference proteome</keyword>
<dbReference type="AlphaFoldDB" id="A0A1I0MKX0"/>
<proteinExistence type="predicted"/>
<protein>
    <submittedName>
        <fullName evidence="1">Uncharacterized protein</fullName>
    </submittedName>
</protein>
<dbReference type="Proteomes" id="UP000198518">
    <property type="component" value="Unassembled WGS sequence"/>
</dbReference>
<name>A0A1I0MKX0_9EURY</name>
<dbReference type="EMBL" id="FOJA01000001">
    <property type="protein sequence ID" value="SEV88191.1"/>
    <property type="molecule type" value="Genomic_DNA"/>
</dbReference>
<evidence type="ECO:0000313" key="2">
    <source>
        <dbReference type="Proteomes" id="UP000198518"/>
    </source>
</evidence>
<accession>A0A1I0MKX0</accession>
<reference evidence="1 2" key="1">
    <citation type="submission" date="2016-10" db="EMBL/GenBank/DDBJ databases">
        <authorList>
            <person name="de Groot N.N."/>
        </authorList>
    </citation>
    <scope>NUCLEOTIDE SEQUENCE [LARGE SCALE GENOMIC DNA]</scope>
    <source>
        <strain evidence="1 2">CGMCC 1.5337</strain>
    </source>
</reference>